<name>A0AA39NAP1_9AGAR</name>
<keyword evidence="3" id="KW-1185">Reference proteome</keyword>
<dbReference type="EMBL" id="JAUEPR010000133">
    <property type="protein sequence ID" value="KAK0462123.1"/>
    <property type="molecule type" value="Genomic_DNA"/>
</dbReference>
<protein>
    <submittedName>
        <fullName evidence="2">Uncharacterized protein</fullName>
    </submittedName>
</protein>
<comment type="caution">
    <text evidence="2">The sequence shown here is derived from an EMBL/GenBank/DDBJ whole genome shotgun (WGS) entry which is preliminary data.</text>
</comment>
<evidence type="ECO:0000313" key="2">
    <source>
        <dbReference type="EMBL" id="KAK0462123.1"/>
    </source>
</evidence>
<sequence length="139" mass="15233">MSRSFDGWITTWHTIQGQCPEPYAHAPGHPLPEPPIVPSDDHLYVSGISFEKAHYAHHMAHGLSEDDDVFLVSLEPRLWISPNGTIIPDWEVPTDKTGKEMADEDLHWGSNNGKEAEGATDEQISGSLVIPLPLTSGDG</sequence>
<accession>A0AA39NAP1</accession>
<proteinExistence type="predicted"/>
<feature type="region of interest" description="Disordered" evidence="1">
    <location>
        <begin position="103"/>
        <end position="139"/>
    </location>
</feature>
<reference evidence="2" key="1">
    <citation type="submission" date="2023-06" db="EMBL/GenBank/DDBJ databases">
        <authorList>
            <consortium name="Lawrence Berkeley National Laboratory"/>
            <person name="Ahrendt S."/>
            <person name="Sahu N."/>
            <person name="Indic B."/>
            <person name="Wong-Bajracharya J."/>
            <person name="Merenyi Z."/>
            <person name="Ke H.-M."/>
            <person name="Monk M."/>
            <person name="Kocsube S."/>
            <person name="Drula E."/>
            <person name="Lipzen A."/>
            <person name="Balint B."/>
            <person name="Henrissat B."/>
            <person name="Andreopoulos B."/>
            <person name="Martin F.M."/>
            <person name="Harder C.B."/>
            <person name="Rigling D."/>
            <person name="Ford K.L."/>
            <person name="Foster G.D."/>
            <person name="Pangilinan J."/>
            <person name="Papanicolaou A."/>
            <person name="Barry K."/>
            <person name="LaButti K."/>
            <person name="Viragh M."/>
            <person name="Koriabine M."/>
            <person name="Yan M."/>
            <person name="Riley R."/>
            <person name="Champramary S."/>
            <person name="Plett K.L."/>
            <person name="Tsai I.J."/>
            <person name="Slot J."/>
            <person name="Sipos G."/>
            <person name="Plett J."/>
            <person name="Nagy L.G."/>
            <person name="Grigoriev I.V."/>
        </authorList>
    </citation>
    <scope>NUCLEOTIDE SEQUENCE</scope>
    <source>
        <strain evidence="2">ICMP 16352</strain>
    </source>
</reference>
<organism evidence="2 3">
    <name type="scientific">Armillaria novae-zelandiae</name>
    <dbReference type="NCBI Taxonomy" id="153914"/>
    <lineage>
        <taxon>Eukaryota</taxon>
        <taxon>Fungi</taxon>
        <taxon>Dikarya</taxon>
        <taxon>Basidiomycota</taxon>
        <taxon>Agaricomycotina</taxon>
        <taxon>Agaricomycetes</taxon>
        <taxon>Agaricomycetidae</taxon>
        <taxon>Agaricales</taxon>
        <taxon>Marasmiineae</taxon>
        <taxon>Physalacriaceae</taxon>
        <taxon>Armillaria</taxon>
    </lineage>
</organism>
<dbReference type="Proteomes" id="UP001175227">
    <property type="component" value="Unassembled WGS sequence"/>
</dbReference>
<dbReference type="AlphaFoldDB" id="A0AA39NAP1"/>
<evidence type="ECO:0000313" key="3">
    <source>
        <dbReference type="Proteomes" id="UP001175227"/>
    </source>
</evidence>
<evidence type="ECO:0000256" key="1">
    <source>
        <dbReference type="SAM" id="MobiDB-lite"/>
    </source>
</evidence>
<gene>
    <name evidence="2" type="ORF">IW261DRAFT_1428227</name>
</gene>